<dbReference type="InterPro" id="IPR025380">
    <property type="entry name" value="DUF4369"/>
</dbReference>
<organism evidence="3 4">
    <name type="scientific">Prevotella brunnea</name>
    <dbReference type="NCBI Taxonomy" id="2508867"/>
    <lineage>
        <taxon>Bacteria</taxon>
        <taxon>Pseudomonadati</taxon>
        <taxon>Bacteroidota</taxon>
        <taxon>Bacteroidia</taxon>
        <taxon>Bacteroidales</taxon>
        <taxon>Prevotellaceae</taxon>
        <taxon>Prevotella</taxon>
    </lineage>
</organism>
<protein>
    <submittedName>
        <fullName evidence="3">DUF4369 domain-containing protein</fullName>
    </submittedName>
</protein>
<proteinExistence type="predicted"/>
<evidence type="ECO:0000313" key="3">
    <source>
        <dbReference type="EMBL" id="TXJ58583.1"/>
    </source>
</evidence>
<dbReference type="RefSeq" id="WP_147785805.1">
    <property type="nucleotide sequence ID" value="NZ_SDIK01000094.1"/>
</dbReference>
<evidence type="ECO:0000313" key="4">
    <source>
        <dbReference type="Proteomes" id="UP000321612"/>
    </source>
</evidence>
<comment type="caution">
    <text evidence="3">The sequence shown here is derived from an EMBL/GenBank/DDBJ whole genome shotgun (WGS) entry which is preliminary data.</text>
</comment>
<reference evidence="4" key="1">
    <citation type="submission" date="2019-05" db="EMBL/GenBank/DDBJ databases">
        <title>Prevotella brunnea sp. nov., isolated from a wound of a patient.</title>
        <authorList>
            <person name="Buhl M."/>
        </authorList>
    </citation>
    <scope>NUCLEOTIDE SEQUENCE [LARGE SCALE GENOMIC DNA]</scope>
    <source>
        <strain evidence="4">A2672</strain>
    </source>
</reference>
<sequence length="286" mass="31910">MNKILYAAISLVVFASCAKSYNIQGTSNVSGLDGRKLYLKMSHADSLLNLDSCDVVHGEFIFHGSVDSAKVAQVFMDDINLQFPIVVEEGDIVLKLDNTQQSVSGTPLNEKLNAFWTKFTQLRNQYTEIDHEESAAILNGQDEETVNARLIKKALKVYAAGDELFTNFVTENFDNILAPWGFFTRVTYDTTPDAYPVWMNDYLYMYALNQLPAWVEYIMTKAPEKFKENPHIKEFYNNFLQAQKEMNGTADSHPAPLPAAGNDAPTAGVTPPTPAEMAGDTIQGRE</sequence>
<dbReference type="Pfam" id="PF14289">
    <property type="entry name" value="DUF4369"/>
    <property type="match status" value="1"/>
</dbReference>
<dbReference type="EMBL" id="SDIK01000094">
    <property type="protein sequence ID" value="TXJ58583.1"/>
    <property type="molecule type" value="Genomic_DNA"/>
</dbReference>
<feature type="domain" description="DUF4369" evidence="2">
    <location>
        <begin position="21"/>
        <end position="112"/>
    </location>
</feature>
<feature type="region of interest" description="Disordered" evidence="1">
    <location>
        <begin position="247"/>
        <end position="286"/>
    </location>
</feature>
<evidence type="ECO:0000259" key="2">
    <source>
        <dbReference type="Pfam" id="PF14289"/>
    </source>
</evidence>
<evidence type="ECO:0000256" key="1">
    <source>
        <dbReference type="SAM" id="MobiDB-lite"/>
    </source>
</evidence>
<dbReference type="OrthoDB" id="1080386at2"/>
<keyword evidence="4" id="KW-1185">Reference proteome</keyword>
<gene>
    <name evidence="3" type="ORF">ETF27_10480</name>
</gene>
<name>A0A5C8G9F9_9BACT</name>
<accession>A0A5C8G9F9</accession>
<dbReference type="AlphaFoldDB" id="A0A5C8G9F9"/>
<dbReference type="PROSITE" id="PS51257">
    <property type="entry name" value="PROKAR_LIPOPROTEIN"/>
    <property type="match status" value="1"/>
</dbReference>
<dbReference type="Proteomes" id="UP000321612">
    <property type="component" value="Unassembled WGS sequence"/>
</dbReference>